<evidence type="ECO:0000313" key="2">
    <source>
        <dbReference type="EMBL" id="MFC5649464.1"/>
    </source>
</evidence>
<organism evidence="2 3">
    <name type="scientific">Paenibacillus solisilvae</name>
    <dbReference type="NCBI Taxonomy" id="2486751"/>
    <lineage>
        <taxon>Bacteria</taxon>
        <taxon>Bacillati</taxon>
        <taxon>Bacillota</taxon>
        <taxon>Bacilli</taxon>
        <taxon>Bacillales</taxon>
        <taxon>Paenibacillaceae</taxon>
        <taxon>Paenibacillus</taxon>
    </lineage>
</organism>
<dbReference type="SUPFAM" id="SSF52266">
    <property type="entry name" value="SGNH hydrolase"/>
    <property type="match status" value="1"/>
</dbReference>
<evidence type="ECO:0000259" key="1">
    <source>
        <dbReference type="Pfam" id="PF13472"/>
    </source>
</evidence>
<sequence>MSAQLKKVLLLGDSIRMGYEPYVREGLKELAVVTAPEENGRFSSYTLWGVNLWIKEFGVPDVVHWNNGLWDLHHEAPMIEALTSLEEYIRNLKRIINELKRTGAKIIFATTTPVPADAIGRSNAEIDRYNEAAIELMIKHGVEVNDLNALVKQDFQGNICEDRLHLSEQGYRKCAVQVMEAIKSNLMV</sequence>
<gene>
    <name evidence="2" type="ORF">ACFPYJ_10025</name>
</gene>
<evidence type="ECO:0000313" key="3">
    <source>
        <dbReference type="Proteomes" id="UP001596047"/>
    </source>
</evidence>
<keyword evidence="3" id="KW-1185">Reference proteome</keyword>
<proteinExistence type="predicted"/>
<reference evidence="3" key="1">
    <citation type="journal article" date="2019" name="Int. J. Syst. Evol. Microbiol.">
        <title>The Global Catalogue of Microorganisms (GCM) 10K type strain sequencing project: providing services to taxonomists for standard genome sequencing and annotation.</title>
        <authorList>
            <consortium name="The Broad Institute Genomics Platform"/>
            <consortium name="The Broad Institute Genome Sequencing Center for Infectious Disease"/>
            <person name="Wu L."/>
            <person name="Ma J."/>
        </authorList>
    </citation>
    <scope>NUCLEOTIDE SEQUENCE [LARGE SCALE GENOMIC DNA]</scope>
    <source>
        <strain evidence="3">CGMCC 1.3240</strain>
    </source>
</reference>
<dbReference type="RefSeq" id="WP_379187986.1">
    <property type="nucleotide sequence ID" value="NZ_JBHSOW010000035.1"/>
</dbReference>
<feature type="domain" description="SGNH hydrolase-type esterase" evidence="1">
    <location>
        <begin position="39"/>
        <end position="172"/>
    </location>
</feature>
<dbReference type="Gene3D" id="3.40.50.1110">
    <property type="entry name" value="SGNH hydrolase"/>
    <property type="match status" value="1"/>
</dbReference>
<dbReference type="PANTHER" id="PTHR30383:SF26">
    <property type="entry name" value="SGNH HYDROLASE-TYPE ESTERASE DOMAIN-CONTAINING PROTEIN"/>
    <property type="match status" value="1"/>
</dbReference>
<dbReference type="InterPro" id="IPR013830">
    <property type="entry name" value="SGNH_hydro"/>
</dbReference>
<protein>
    <submittedName>
        <fullName evidence="2">SGNH/GDSL hydrolase family protein</fullName>
    </submittedName>
</protein>
<comment type="caution">
    <text evidence="2">The sequence shown here is derived from an EMBL/GenBank/DDBJ whole genome shotgun (WGS) entry which is preliminary data.</text>
</comment>
<keyword evidence="2" id="KW-0378">Hydrolase</keyword>
<dbReference type="Pfam" id="PF13472">
    <property type="entry name" value="Lipase_GDSL_2"/>
    <property type="match status" value="1"/>
</dbReference>
<dbReference type="EMBL" id="JBHSOW010000035">
    <property type="protein sequence ID" value="MFC5649464.1"/>
    <property type="molecule type" value="Genomic_DNA"/>
</dbReference>
<dbReference type="Proteomes" id="UP001596047">
    <property type="component" value="Unassembled WGS sequence"/>
</dbReference>
<dbReference type="InterPro" id="IPR036514">
    <property type="entry name" value="SGNH_hydro_sf"/>
</dbReference>
<dbReference type="PANTHER" id="PTHR30383">
    <property type="entry name" value="THIOESTERASE 1/PROTEASE 1/LYSOPHOSPHOLIPASE L1"/>
    <property type="match status" value="1"/>
</dbReference>
<dbReference type="GO" id="GO:0016787">
    <property type="term" value="F:hydrolase activity"/>
    <property type="evidence" value="ECO:0007669"/>
    <property type="project" value="UniProtKB-KW"/>
</dbReference>
<accession>A0ABW0VXG2</accession>
<name>A0ABW0VXG2_9BACL</name>
<dbReference type="InterPro" id="IPR051532">
    <property type="entry name" value="Ester_Hydrolysis_Enzymes"/>
</dbReference>